<feature type="compositionally biased region" description="Gly residues" evidence="1">
    <location>
        <begin position="174"/>
        <end position="205"/>
    </location>
</feature>
<evidence type="ECO:0000256" key="1">
    <source>
        <dbReference type="SAM" id="MobiDB-lite"/>
    </source>
</evidence>
<dbReference type="AlphaFoldDB" id="A0A1F5EEJ7"/>
<dbReference type="STRING" id="1797472.A2215_00875"/>
<proteinExistence type="predicted"/>
<reference evidence="3 4" key="1">
    <citation type="journal article" date="2016" name="Nat. Commun.">
        <title>Thousands of microbial genomes shed light on interconnected biogeochemical processes in an aquifer system.</title>
        <authorList>
            <person name="Anantharaman K."/>
            <person name="Brown C.T."/>
            <person name="Hug L.A."/>
            <person name="Sharon I."/>
            <person name="Castelle C.J."/>
            <person name="Probst A.J."/>
            <person name="Thomas B.C."/>
            <person name="Singh A."/>
            <person name="Wilkins M.J."/>
            <person name="Karaoz U."/>
            <person name="Brodie E.L."/>
            <person name="Williams K.H."/>
            <person name="Hubbard S.S."/>
            <person name="Banfield J.F."/>
        </authorList>
    </citation>
    <scope>NUCLEOTIDE SEQUENCE [LARGE SCALE GENOMIC DNA]</scope>
</reference>
<dbReference type="Proteomes" id="UP000178583">
    <property type="component" value="Unassembled WGS sequence"/>
</dbReference>
<evidence type="ECO:0000256" key="2">
    <source>
        <dbReference type="SAM" id="Phobius"/>
    </source>
</evidence>
<evidence type="ECO:0000313" key="3">
    <source>
        <dbReference type="EMBL" id="OGD65852.1"/>
    </source>
</evidence>
<feature type="transmembrane region" description="Helical" evidence="2">
    <location>
        <begin position="238"/>
        <end position="257"/>
    </location>
</feature>
<dbReference type="EMBL" id="MEZY01000004">
    <property type="protein sequence ID" value="OGD65852.1"/>
    <property type="molecule type" value="Genomic_DNA"/>
</dbReference>
<keyword evidence="2" id="KW-1133">Transmembrane helix</keyword>
<gene>
    <name evidence="3" type="ORF">A2215_00875</name>
</gene>
<keyword evidence="2" id="KW-0472">Membrane</keyword>
<feature type="region of interest" description="Disordered" evidence="1">
    <location>
        <begin position="168"/>
        <end position="223"/>
    </location>
</feature>
<feature type="transmembrane region" description="Helical" evidence="2">
    <location>
        <begin position="264"/>
        <end position="284"/>
    </location>
</feature>
<sequence length="321" mass="33897">MDYKIILRKNWDLVAIGLSLAIGLIGFIGFARTTAAQTLNAGVLRIEYPGSGALFSASNIAPGYSETKTILVTNTGTLPHSFSIATDGGLGELADVLRIESKVLGSTVWDKTIAEIAKNPNSNQVVGSIAPGSTASVEFIAKLPAGVGNNYQGKTTLSFSFVVGNESTDQAEPSGGGASLTTGGGTGGTGVSGGTAGDDTGGTEGVTGATGETGDDGVAGDVQGEEAGTASKATNPCFWWWLLLIILAVVLAIYGTLTYKKEIIFDWVWPIFTAVIAYLVHWILHDYYDPVKLCAYFPLFELALLIIYFWLMNYLENREEE</sequence>
<keyword evidence="2" id="KW-0812">Transmembrane</keyword>
<protein>
    <submittedName>
        <fullName evidence="3">Uncharacterized protein</fullName>
    </submittedName>
</protein>
<name>A0A1F5EEJ7_9BACT</name>
<feature type="transmembrane region" description="Helical" evidence="2">
    <location>
        <begin position="12"/>
        <end position="31"/>
    </location>
</feature>
<organism evidence="3 4">
    <name type="scientific">Candidatus Berkelbacteria bacterium RIFOXYA2_FULL_43_10</name>
    <dbReference type="NCBI Taxonomy" id="1797472"/>
    <lineage>
        <taxon>Bacteria</taxon>
        <taxon>Candidatus Berkelbacteria</taxon>
    </lineage>
</organism>
<accession>A0A1F5EEJ7</accession>
<feature type="transmembrane region" description="Helical" evidence="2">
    <location>
        <begin position="296"/>
        <end position="315"/>
    </location>
</feature>
<comment type="caution">
    <text evidence="3">The sequence shown here is derived from an EMBL/GenBank/DDBJ whole genome shotgun (WGS) entry which is preliminary data.</text>
</comment>
<evidence type="ECO:0000313" key="4">
    <source>
        <dbReference type="Proteomes" id="UP000178583"/>
    </source>
</evidence>